<dbReference type="GO" id="GO:0005506">
    <property type="term" value="F:iron ion binding"/>
    <property type="evidence" value="ECO:0007669"/>
    <property type="project" value="InterPro"/>
</dbReference>
<organism evidence="1">
    <name type="scientific">hydrothermal vent metagenome</name>
    <dbReference type="NCBI Taxonomy" id="652676"/>
    <lineage>
        <taxon>unclassified sequences</taxon>
        <taxon>metagenomes</taxon>
        <taxon>ecological metagenomes</taxon>
    </lineage>
</organism>
<dbReference type="AlphaFoldDB" id="A0A3B0S5N5"/>
<gene>
    <name evidence="1" type="ORF">MNBD_ALPHA04-1571</name>
</gene>
<dbReference type="Gene3D" id="3.90.1010.10">
    <property type="match status" value="1"/>
</dbReference>
<dbReference type="CDD" id="cd06664">
    <property type="entry name" value="IscU_like"/>
    <property type="match status" value="1"/>
</dbReference>
<protein>
    <recommendedName>
        <fullName evidence="2">Iron-sulfur cluster assembly scaffold protein for SUF system, SufE2</fullName>
    </recommendedName>
</protein>
<accession>A0A3B0S5N5</accession>
<sequence length="146" mass="15558">MSEGLYSREILRLAVSIPHQERLTNPDASAELRSRTCGSRAVIDVIISKDGRLKQLGIEINACALGQASAAILGAEAIGKKASEVSEARRHLAGYLAGNGASSGDWKNINMLDVAKDHKGRHAAILLPFETLIVAFDKALAKRKAA</sequence>
<dbReference type="SUPFAM" id="SSF82649">
    <property type="entry name" value="SufE/NifU"/>
    <property type="match status" value="1"/>
</dbReference>
<dbReference type="GO" id="GO:0051536">
    <property type="term" value="F:iron-sulfur cluster binding"/>
    <property type="evidence" value="ECO:0007669"/>
    <property type="project" value="InterPro"/>
</dbReference>
<dbReference type="EMBL" id="UOEF01000323">
    <property type="protein sequence ID" value="VAW01381.1"/>
    <property type="molecule type" value="Genomic_DNA"/>
</dbReference>
<evidence type="ECO:0008006" key="2">
    <source>
        <dbReference type="Google" id="ProtNLM"/>
    </source>
</evidence>
<dbReference type="InterPro" id="IPR002871">
    <property type="entry name" value="NIF_FeS_clus_asmbl_NifU_N"/>
</dbReference>
<name>A0A3B0S5N5_9ZZZZ</name>
<evidence type="ECO:0000313" key="1">
    <source>
        <dbReference type="EMBL" id="VAW01381.1"/>
    </source>
</evidence>
<reference evidence="1" key="1">
    <citation type="submission" date="2018-06" db="EMBL/GenBank/DDBJ databases">
        <authorList>
            <person name="Zhirakovskaya E."/>
        </authorList>
    </citation>
    <scope>NUCLEOTIDE SEQUENCE</scope>
</reference>
<proteinExistence type="predicted"/>
<dbReference type="GO" id="GO:0016226">
    <property type="term" value="P:iron-sulfur cluster assembly"/>
    <property type="evidence" value="ECO:0007669"/>
    <property type="project" value="InterPro"/>
</dbReference>